<reference evidence="1 2" key="1">
    <citation type="submission" date="2021-07" db="EMBL/GenBank/DDBJ databases">
        <title>Thermus aquaticus gen. n. and sp. n., a nonsporulating extreme thermophile.</title>
        <authorList>
            <person name="Hu C.-J."/>
            <person name="Li W.-J."/>
            <person name="Xian W.-D."/>
        </authorList>
    </citation>
    <scope>NUCLEOTIDE SEQUENCE [LARGE SCALE GENOMIC DNA]</scope>
    <source>
        <strain evidence="1 2">SYSU G05001</strain>
    </source>
</reference>
<organism evidence="1 2">
    <name type="scientific">Thermus brevis</name>
    <dbReference type="NCBI Taxonomy" id="2862456"/>
    <lineage>
        <taxon>Bacteria</taxon>
        <taxon>Thermotogati</taxon>
        <taxon>Deinococcota</taxon>
        <taxon>Deinococci</taxon>
        <taxon>Thermales</taxon>
        <taxon>Thermaceae</taxon>
        <taxon>Thermus</taxon>
    </lineage>
</organism>
<sequence length="61" mass="6312">MVGREVQEKAKGFPGHGGRIVGSLQVLGEVQEHPGAAGLRLGLLEGAAADKDDARSFGQKD</sequence>
<gene>
    <name evidence="1" type="ORF">KZX47_05915</name>
</gene>
<dbReference type="RefSeq" id="WP_219759350.1">
    <property type="nucleotide sequence ID" value="NZ_JAHXRS010000008.1"/>
</dbReference>
<name>A0ABS6ZXS8_9DEIN</name>
<dbReference type="EMBL" id="JAHXRS010000008">
    <property type="protein sequence ID" value="MBW6394688.1"/>
    <property type="molecule type" value="Genomic_DNA"/>
</dbReference>
<evidence type="ECO:0000313" key="2">
    <source>
        <dbReference type="Proteomes" id="UP000724268"/>
    </source>
</evidence>
<accession>A0ABS6ZXS8</accession>
<protein>
    <submittedName>
        <fullName evidence="1">Uncharacterized protein</fullName>
    </submittedName>
</protein>
<keyword evidence="2" id="KW-1185">Reference proteome</keyword>
<proteinExistence type="predicted"/>
<comment type="caution">
    <text evidence="1">The sequence shown here is derived from an EMBL/GenBank/DDBJ whole genome shotgun (WGS) entry which is preliminary data.</text>
</comment>
<evidence type="ECO:0000313" key="1">
    <source>
        <dbReference type="EMBL" id="MBW6394688.1"/>
    </source>
</evidence>
<dbReference type="Proteomes" id="UP000724268">
    <property type="component" value="Unassembled WGS sequence"/>
</dbReference>